<evidence type="ECO:0000313" key="2">
    <source>
        <dbReference type="EMBL" id="GBC04361.1"/>
    </source>
</evidence>
<dbReference type="Proteomes" id="UP000247702">
    <property type="component" value="Unassembled WGS sequence"/>
</dbReference>
<feature type="region of interest" description="Disordered" evidence="1">
    <location>
        <begin position="235"/>
        <end position="286"/>
    </location>
</feature>
<comment type="caution">
    <text evidence="2">The sequence shown here is derived from an EMBL/GenBank/DDBJ whole genome shotgun (WGS) entry which is preliminary data.</text>
</comment>
<proteinExistence type="predicted"/>
<evidence type="ECO:0000313" key="3">
    <source>
        <dbReference type="Proteomes" id="UP000247702"/>
    </source>
</evidence>
<name>A0A2Z6RQ21_9GLOM</name>
<feature type="compositionally biased region" description="Basic and acidic residues" evidence="1">
    <location>
        <begin position="100"/>
        <end position="139"/>
    </location>
</feature>
<dbReference type="STRING" id="94130.A0A2Z6RQ21"/>
<feature type="compositionally biased region" description="Basic and acidic residues" evidence="1">
    <location>
        <begin position="266"/>
        <end position="281"/>
    </location>
</feature>
<feature type="region of interest" description="Disordered" evidence="1">
    <location>
        <begin position="47"/>
        <end position="76"/>
    </location>
</feature>
<organism evidence="2 3">
    <name type="scientific">Rhizophagus clarus</name>
    <dbReference type="NCBI Taxonomy" id="94130"/>
    <lineage>
        <taxon>Eukaryota</taxon>
        <taxon>Fungi</taxon>
        <taxon>Fungi incertae sedis</taxon>
        <taxon>Mucoromycota</taxon>
        <taxon>Glomeromycotina</taxon>
        <taxon>Glomeromycetes</taxon>
        <taxon>Glomerales</taxon>
        <taxon>Glomeraceae</taxon>
        <taxon>Rhizophagus</taxon>
    </lineage>
</organism>
<reference evidence="2 3" key="1">
    <citation type="submission" date="2017-11" db="EMBL/GenBank/DDBJ databases">
        <title>The genome of Rhizophagus clarus HR1 reveals common genetic basis of auxotrophy among arbuscular mycorrhizal fungi.</title>
        <authorList>
            <person name="Kobayashi Y."/>
        </authorList>
    </citation>
    <scope>NUCLEOTIDE SEQUENCE [LARGE SCALE GENOMIC DNA]</scope>
    <source>
        <strain evidence="2 3">HR1</strain>
    </source>
</reference>
<feature type="compositionally biased region" description="Basic and acidic residues" evidence="1">
    <location>
        <begin position="496"/>
        <end position="505"/>
    </location>
</feature>
<feature type="compositionally biased region" description="Polar residues" evidence="1">
    <location>
        <begin position="67"/>
        <end position="76"/>
    </location>
</feature>
<evidence type="ECO:0000256" key="1">
    <source>
        <dbReference type="SAM" id="MobiDB-lite"/>
    </source>
</evidence>
<gene>
    <name evidence="2" type="ORF">RclHR1_05640004</name>
</gene>
<protein>
    <submittedName>
        <fullName evidence="2">Uncharacterized protein</fullName>
    </submittedName>
</protein>
<dbReference type="AlphaFoldDB" id="A0A2Z6RQ21"/>
<accession>A0A2Z6RQ21</accession>
<feature type="compositionally biased region" description="Polar residues" evidence="1">
    <location>
        <begin position="431"/>
        <end position="446"/>
    </location>
</feature>
<feature type="compositionally biased region" description="Basic and acidic residues" evidence="1">
    <location>
        <begin position="413"/>
        <end position="428"/>
    </location>
</feature>
<dbReference type="EMBL" id="BEXD01003942">
    <property type="protein sequence ID" value="GBC04361.1"/>
    <property type="molecule type" value="Genomic_DNA"/>
</dbReference>
<feature type="compositionally biased region" description="Low complexity" evidence="1">
    <location>
        <begin position="350"/>
        <end position="365"/>
    </location>
</feature>
<feature type="compositionally biased region" description="Basic and acidic residues" evidence="1">
    <location>
        <begin position="50"/>
        <end position="66"/>
    </location>
</feature>
<feature type="region of interest" description="Disordered" evidence="1">
    <location>
        <begin position="413"/>
        <end position="505"/>
    </location>
</feature>
<feature type="compositionally biased region" description="Basic residues" evidence="1">
    <location>
        <begin position="325"/>
        <end position="345"/>
    </location>
</feature>
<keyword evidence="3" id="KW-1185">Reference proteome</keyword>
<feature type="region of interest" description="Disordered" evidence="1">
    <location>
        <begin position="307"/>
        <end position="365"/>
    </location>
</feature>
<feature type="compositionally biased region" description="Basic and acidic residues" evidence="1">
    <location>
        <begin position="468"/>
        <end position="477"/>
    </location>
</feature>
<feature type="compositionally biased region" description="Basic residues" evidence="1">
    <location>
        <begin position="147"/>
        <end position="161"/>
    </location>
</feature>
<feature type="region of interest" description="Disordered" evidence="1">
    <location>
        <begin position="100"/>
        <end position="177"/>
    </location>
</feature>
<sequence length="839" mass="96352">MPPQPLQYARLTESNLKKHTKSFVDRIALQEQFILDYVLEQQVINNEKSQNSEKEHSLPSDSEKSKITSSGHSQYSIEHDLPSINGSLLISRNQLRKSKLSEIKESEPHGSRKTFPKEERIERMFSLEQRRDKPMKDKSPNINSNQRNRKSSKKVKKKCLQNKRGTSKADRHKSKKVNSLLASSQIMQQNWSSDKLGTNRITLRSDNKPGLGIFNKGKASEKIKTKGVPDLVFSEIDFLNSNPPRKRKNQNEDDSGQKNGSFSSIRRNDLSIKLRKREQDMTRNSLQDTDEISSLYDSVCCNNCSTSAKKKKQEKSHSTKNLSEKRKKISNNKHYDKSKKSKQPRVSRMESNVASLSESSHSLLNEKSISSNNCSDASYSLVNKKTVYSPEHNHDKVSKLQEEQNIISSHFVEQENKSSKHASSHSDIHFLSNNNGHTSSPESSQKQRSRKDKQIISPYFASNQIKYKQAEREDNRLLTRNIESSPKPCSPVIDTSKQDISQKDSQVEEIASKYKSLSVQKTTTNDDDSKRLPVDESIKDFPEENDNNLCNERMDIHFDPTWVKRKSSLSPQLQNQKISNSSNKIKTYQSRRLSHAVISEGAKIGQPCRLAKEDCDNINNINIEFGNNEIAKNDEKIREIFAEDTNLEHMNVDLFNFGDAIQDNCQEIISNEDNCFNGRNQVIINDLNGFQDNNQSLYKSHYESSNGLTYRGIGEEFFEQEFAVDKHNFQDSNLYMLENLPYGENQPNFIPQTSALIQNQFLWSTNNESSNLINEELTQAFEVQDNKQSWDDYNSQYITAESVVCDHNDDPIENYDQLDVKGEIDSGITCFVWKKHRLH</sequence>